<feature type="compositionally biased region" description="Low complexity" evidence="7">
    <location>
        <begin position="136"/>
        <end position="147"/>
    </location>
</feature>
<comment type="function">
    <text evidence="4">Possible splicing regulator involved in the control of cellular survival.</text>
</comment>
<evidence type="ECO:0000256" key="2">
    <source>
        <dbReference type="ARBA" id="ARBA00022771"/>
    </source>
</evidence>
<protein>
    <recommendedName>
        <fullName evidence="5">Protein SREK1IP1</fullName>
    </recommendedName>
</protein>
<feature type="compositionally biased region" description="Basic residues" evidence="7">
    <location>
        <begin position="152"/>
        <end position="179"/>
    </location>
</feature>
<accession>A0AA36DQ25</accession>
<dbReference type="EMBL" id="CATQJL010000001">
    <property type="protein sequence ID" value="CAJ0591603.1"/>
    <property type="molecule type" value="Genomic_DNA"/>
</dbReference>
<keyword evidence="10" id="KW-1185">Reference proteome</keyword>
<evidence type="ECO:0000256" key="3">
    <source>
        <dbReference type="ARBA" id="ARBA00022833"/>
    </source>
</evidence>
<evidence type="ECO:0000256" key="7">
    <source>
        <dbReference type="SAM" id="MobiDB-lite"/>
    </source>
</evidence>
<dbReference type="Proteomes" id="UP001176961">
    <property type="component" value="Unassembled WGS sequence"/>
</dbReference>
<dbReference type="GO" id="GO:0008270">
    <property type="term" value="F:zinc ion binding"/>
    <property type="evidence" value="ECO:0007669"/>
    <property type="project" value="UniProtKB-KW"/>
</dbReference>
<evidence type="ECO:0000256" key="1">
    <source>
        <dbReference type="ARBA" id="ARBA00022723"/>
    </source>
</evidence>
<feature type="region of interest" description="Disordered" evidence="7">
    <location>
        <begin position="136"/>
        <end position="221"/>
    </location>
</feature>
<organism evidence="9 10">
    <name type="scientific">Cylicocyclus nassatus</name>
    <name type="common">Nematode worm</name>
    <dbReference type="NCBI Taxonomy" id="53992"/>
    <lineage>
        <taxon>Eukaryota</taxon>
        <taxon>Metazoa</taxon>
        <taxon>Ecdysozoa</taxon>
        <taxon>Nematoda</taxon>
        <taxon>Chromadorea</taxon>
        <taxon>Rhabditida</taxon>
        <taxon>Rhabditina</taxon>
        <taxon>Rhabditomorpha</taxon>
        <taxon>Strongyloidea</taxon>
        <taxon>Strongylidae</taxon>
        <taxon>Cylicocyclus</taxon>
    </lineage>
</organism>
<evidence type="ECO:0000313" key="10">
    <source>
        <dbReference type="Proteomes" id="UP001176961"/>
    </source>
</evidence>
<proteinExistence type="predicted"/>
<evidence type="ECO:0000259" key="8">
    <source>
        <dbReference type="PROSITE" id="PS50158"/>
    </source>
</evidence>
<keyword evidence="3" id="KW-0862">Zinc</keyword>
<dbReference type="AlphaFoldDB" id="A0AA36DQ25"/>
<evidence type="ECO:0000256" key="4">
    <source>
        <dbReference type="ARBA" id="ARBA00037746"/>
    </source>
</evidence>
<comment type="caution">
    <text evidence="9">The sequence shown here is derived from an EMBL/GenBank/DDBJ whole genome shotgun (WGS) entry which is preliminary data.</text>
</comment>
<feature type="compositionally biased region" description="Basic and acidic residues" evidence="7">
    <location>
        <begin position="212"/>
        <end position="221"/>
    </location>
</feature>
<reference evidence="9" key="1">
    <citation type="submission" date="2023-07" db="EMBL/GenBank/DDBJ databases">
        <authorList>
            <consortium name="CYATHOMIX"/>
        </authorList>
    </citation>
    <scope>NUCLEOTIDE SEQUENCE</scope>
    <source>
        <strain evidence="9">N/A</strain>
    </source>
</reference>
<keyword evidence="2 6" id="KW-0863">Zinc-finger</keyword>
<dbReference type="InterPro" id="IPR001878">
    <property type="entry name" value="Znf_CCHC"/>
</dbReference>
<dbReference type="GO" id="GO:0003676">
    <property type="term" value="F:nucleic acid binding"/>
    <property type="evidence" value="ECO:0007669"/>
    <property type="project" value="InterPro"/>
</dbReference>
<dbReference type="PANTHER" id="PTHR31437:SF1">
    <property type="entry name" value="PROTEIN SREK1IP1"/>
    <property type="match status" value="1"/>
</dbReference>
<sequence length="221" mass="24706">MGIGAGIYYPSKYDKRRNYTTFQTSVCCTLTTCDIEQTILEKITAMSGSNMEPMPYRRAFGGPGSSVSSSRTLAELAATVAAPQDEDAFVDVSGLAKVRQTVTGACRKCGYPGHLPFQCRNYIQLKPGQQTVIDISSTSSETTDGETPLVEKKKKHKHKHKKKKDKKDKKKKKKHRKHSSSSSSSDSEESHSHQRHKKSKRKRRHSSTSSSDEDKSKKKKH</sequence>
<feature type="compositionally biased region" description="Basic residues" evidence="7">
    <location>
        <begin position="193"/>
        <end position="206"/>
    </location>
</feature>
<evidence type="ECO:0000313" key="9">
    <source>
        <dbReference type="EMBL" id="CAJ0591603.1"/>
    </source>
</evidence>
<dbReference type="PANTHER" id="PTHR31437">
    <property type="entry name" value="SREK1IP1 FAMILY MEMBER"/>
    <property type="match status" value="1"/>
</dbReference>
<evidence type="ECO:0000256" key="6">
    <source>
        <dbReference type="PROSITE-ProRule" id="PRU00047"/>
    </source>
</evidence>
<gene>
    <name evidence="9" type="ORF">CYNAS_LOCUS3586</name>
</gene>
<keyword evidence="1" id="KW-0479">Metal-binding</keyword>
<name>A0AA36DQ25_CYLNA</name>
<evidence type="ECO:0000256" key="5">
    <source>
        <dbReference type="ARBA" id="ARBA00039180"/>
    </source>
</evidence>
<feature type="domain" description="CCHC-type" evidence="8">
    <location>
        <begin position="106"/>
        <end position="121"/>
    </location>
</feature>
<dbReference type="PROSITE" id="PS50158">
    <property type="entry name" value="ZF_CCHC"/>
    <property type="match status" value="1"/>
</dbReference>